<comment type="subcellular location">
    <subcellularLocation>
        <location evidence="1">Cell membrane</location>
    </subcellularLocation>
</comment>
<evidence type="ECO:0000313" key="4">
    <source>
        <dbReference type="EMBL" id="KAF5803686.1"/>
    </source>
</evidence>
<dbReference type="Gramene" id="mRNA:HanXRQr2_Chr06g0274381">
    <property type="protein sequence ID" value="mRNA:HanXRQr2_Chr06g0274381"/>
    <property type="gene ID" value="HanXRQr2_Chr06g0274381"/>
</dbReference>
<dbReference type="Proteomes" id="UP000215914">
    <property type="component" value="Unassembled WGS sequence"/>
</dbReference>
<keyword evidence="5" id="KW-1185">Reference proteome</keyword>
<dbReference type="GO" id="GO:0005524">
    <property type="term" value="F:ATP binding"/>
    <property type="evidence" value="ECO:0007669"/>
    <property type="project" value="InterPro"/>
</dbReference>
<reference evidence="4" key="2">
    <citation type="submission" date="2020-06" db="EMBL/GenBank/DDBJ databases">
        <title>Helianthus annuus Genome sequencing and assembly Release 2.</title>
        <authorList>
            <person name="Gouzy J."/>
            <person name="Langlade N."/>
            <person name="Munos S."/>
        </authorList>
    </citation>
    <scope>NUCLEOTIDE SEQUENCE</scope>
    <source>
        <tissue evidence="4">Leaves</tissue>
    </source>
</reference>
<dbReference type="Pfam" id="PF07714">
    <property type="entry name" value="PK_Tyr_Ser-Thr"/>
    <property type="match status" value="1"/>
</dbReference>
<keyword evidence="2" id="KW-0472">Membrane</keyword>
<dbReference type="Gene3D" id="1.10.510.10">
    <property type="entry name" value="Transferase(Phosphotransferase) domain 1"/>
    <property type="match status" value="1"/>
</dbReference>
<gene>
    <name evidence="4" type="ORF">HanXRQr2_Chr06g0274381</name>
</gene>
<evidence type="ECO:0000259" key="3">
    <source>
        <dbReference type="PROSITE" id="PS50011"/>
    </source>
</evidence>
<proteinExistence type="predicted"/>
<dbReference type="PANTHER" id="PTHR45621">
    <property type="entry name" value="OS01G0588500 PROTEIN-RELATED"/>
    <property type="match status" value="1"/>
</dbReference>
<dbReference type="InterPro" id="IPR050823">
    <property type="entry name" value="Plant_Ser_Thr_Prot_Kinase"/>
</dbReference>
<dbReference type="GO" id="GO:0005886">
    <property type="term" value="C:plasma membrane"/>
    <property type="evidence" value="ECO:0007669"/>
    <property type="project" value="UniProtKB-SubCell"/>
</dbReference>
<dbReference type="PROSITE" id="PS50011">
    <property type="entry name" value="PROTEIN_KINASE_DOM"/>
    <property type="match status" value="1"/>
</dbReference>
<evidence type="ECO:0000313" key="5">
    <source>
        <dbReference type="Proteomes" id="UP000215914"/>
    </source>
</evidence>
<feature type="domain" description="Protein kinase" evidence="3">
    <location>
        <begin position="1"/>
        <end position="125"/>
    </location>
</feature>
<organism evidence="4 5">
    <name type="scientific">Helianthus annuus</name>
    <name type="common">Common sunflower</name>
    <dbReference type="NCBI Taxonomy" id="4232"/>
    <lineage>
        <taxon>Eukaryota</taxon>
        <taxon>Viridiplantae</taxon>
        <taxon>Streptophyta</taxon>
        <taxon>Embryophyta</taxon>
        <taxon>Tracheophyta</taxon>
        <taxon>Spermatophyta</taxon>
        <taxon>Magnoliopsida</taxon>
        <taxon>eudicotyledons</taxon>
        <taxon>Gunneridae</taxon>
        <taxon>Pentapetalae</taxon>
        <taxon>asterids</taxon>
        <taxon>campanulids</taxon>
        <taxon>Asterales</taxon>
        <taxon>Asteraceae</taxon>
        <taxon>Asteroideae</taxon>
        <taxon>Heliantheae alliance</taxon>
        <taxon>Heliantheae</taxon>
        <taxon>Helianthus</taxon>
    </lineage>
</organism>
<dbReference type="InterPro" id="IPR000719">
    <property type="entry name" value="Prot_kinase_dom"/>
</dbReference>
<evidence type="ECO:0000256" key="1">
    <source>
        <dbReference type="ARBA" id="ARBA00004236"/>
    </source>
</evidence>
<evidence type="ECO:0000256" key="2">
    <source>
        <dbReference type="ARBA" id="ARBA00022475"/>
    </source>
</evidence>
<sequence length="125" mass="14292">MIHERSLAAAKTHITIAVVNQHLQSHPQEWLATVNCLGLIDHPKLIKLIGYCTDDDHKIFVYEYMERGSLENNLFRRRFYTGPLAWNLRIKIALGAAKGLAYLHKPESTVMCQDFNSTNILIDSI</sequence>
<comment type="caution">
    <text evidence="4">The sequence shown here is derived from an EMBL/GenBank/DDBJ whole genome shotgun (WGS) entry which is preliminary data.</text>
</comment>
<protein>
    <submittedName>
        <fullName evidence="4">Transferase, protein kinase RLK-Pelle-RLCK-VIIa-2 family</fullName>
        <ecNumber evidence="4">2.7.-.-</ecNumber>
    </submittedName>
</protein>
<dbReference type="InterPro" id="IPR011009">
    <property type="entry name" value="Kinase-like_dom_sf"/>
</dbReference>
<keyword evidence="2" id="KW-1003">Cell membrane</keyword>
<accession>A0A9K3IW21</accession>
<name>A0A9K3IW21_HELAN</name>
<keyword evidence="4" id="KW-0418">Kinase</keyword>
<dbReference type="SUPFAM" id="SSF56112">
    <property type="entry name" value="Protein kinase-like (PK-like)"/>
    <property type="match status" value="1"/>
</dbReference>
<dbReference type="EMBL" id="MNCJ02000321">
    <property type="protein sequence ID" value="KAF5803686.1"/>
    <property type="molecule type" value="Genomic_DNA"/>
</dbReference>
<dbReference type="InterPro" id="IPR001245">
    <property type="entry name" value="Ser-Thr/Tyr_kinase_cat_dom"/>
</dbReference>
<dbReference type="AlphaFoldDB" id="A0A9K3IW21"/>
<dbReference type="GO" id="GO:0004672">
    <property type="term" value="F:protein kinase activity"/>
    <property type="evidence" value="ECO:0007669"/>
    <property type="project" value="InterPro"/>
</dbReference>
<dbReference type="EC" id="2.7.-.-" evidence="4"/>
<reference evidence="4" key="1">
    <citation type="journal article" date="2017" name="Nature">
        <title>The sunflower genome provides insights into oil metabolism, flowering and Asterid evolution.</title>
        <authorList>
            <person name="Badouin H."/>
            <person name="Gouzy J."/>
            <person name="Grassa C.J."/>
            <person name="Murat F."/>
            <person name="Staton S.E."/>
            <person name="Cottret L."/>
            <person name="Lelandais-Briere C."/>
            <person name="Owens G.L."/>
            <person name="Carrere S."/>
            <person name="Mayjonade B."/>
            <person name="Legrand L."/>
            <person name="Gill N."/>
            <person name="Kane N.C."/>
            <person name="Bowers J.E."/>
            <person name="Hubner S."/>
            <person name="Bellec A."/>
            <person name="Berard A."/>
            <person name="Berges H."/>
            <person name="Blanchet N."/>
            <person name="Boniface M.C."/>
            <person name="Brunel D."/>
            <person name="Catrice O."/>
            <person name="Chaidir N."/>
            <person name="Claudel C."/>
            <person name="Donnadieu C."/>
            <person name="Faraut T."/>
            <person name="Fievet G."/>
            <person name="Helmstetter N."/>
            <person name="King M."/>
            <person name="Knapp S.J."/>
            <person name="Lai Z."/>
            <person name="Le Paslier M.C."/>
            <person name="Lippi Y."/>
            <person name="Lorenzon L."/>
            <person name="Mandel J.R."/>
            <person name="Marage G."/>
            <person name="Marchand G."/>
            <person name="Marquand E."/>
            <person name="Bret-Mestries E."/>
            <person name="Morien E."/>
            <person name="Nambeesan S."/>
            <person name="Nguyen T."/>
            <person name="Pegot-Espagnet P."/>
            <person name="Pouilly N."/>
            <person name="Raftis F."/>
            <person name="Sallet E."/>
            <person name="Schiex T."/>
            <person name="Thomas J."/>
            <person name="Vandecasteele C."/>
            <person name="Vares D."/>
            <person name="Vear F."/>
            <person name="Vautrin S."/>
            <person name="Crespi M."/>
            <person name="Mangin B."/>
            <person name="Burke J.M."/>
            <person name="Salse J."/>
            <person name="Munos S."/>
            <person name="Vincourt P."/>
            <person name="Rieseberg L.H."/>
            <person name="Langlade N.B."/>
        </authorList>
    </citation>
    <scope>NUCLEOTIDE SEQUENCE</scope>
    <source>
        <tissue evidence="4">Leaves</tissue>
    </source>
</reference>
<keyword evidence="4" id="KW-0808">Transferase</keyword>